<protein>
    <submittedName>
        <fullName evidence="2">Uncharacterized protein</fullName>
    </submittedName>
</protein>
<sequence length="51" mass="5905">MDPGPLLYVTGPCYMITIIFLNLGFPKLYYTYTNTFLSEAPLLRNMCTMYV</sequence>
<proteinExistence type="predicted"/>
<keyword evidence="1" id="KW-0812">Transmembrane</keyword>
<feature type="transmembrane region" description="Helical" evidence="1">
    <location>
        <begin position="6"/>
        <end position="25"/>
    </location>
</feature>
<accession>A0A0K2TV60</accession>
<evidence type="ECO:0000313" key="2">
    <source>
        <dbReference type="EMBL" id="CDW29730.1"/>
    </source>
</evidence>
<organism evidence="2">
    <name type="scientific">Lepeophtheirus salmonis</name>
    <name type="common">Salmon louse</name>
    <name type="synonym">Caligus salmonis</name>
    <dbReference type="NCBI Taxonomy" id="72036"/>
    <lineage>
        <taxon>Eukaryota</taxon>
        <taxon>Metazoa</taxon>
        <taxon>Ecdysozoa</taxon>
        <taxon>Arthropoda</taxon>
        <taxon>Crustacea</taxon>
        <taxon>Multicrustacea</taxon>
        <taxon>Hexanauplia</taxon>
        <taxon>Copepoda</taxon>
        <taxon>Siphonostomatoida</taxon>
        <taxon>Caligidae</taxon>
        <taxon>Lepeophtheirus</taxon>
    </lineage>
</organism>
<evidence type="ECO:0000256" key="1">
    <source>
        <dbReference type="SAM" id="Phobius"/>
    </source>
</evidence>
<name>A0A0K2TV60_LEPSM</name>
<dbReference type="EMBL" id="HACA01012369">
    <property type="protein sequence ID" value="CDW29730.1"/>
    <property type="molecule type" value="Transcribed_RNA"/>
</dbReference>
<keyword evidence="1" id="KW-1133">Transmembrane helix</keyword>
<reference evidence="2" key="1">
    <citation type="submission" date="2014-05" db="EMBL/GenBank/DDBJ databases">
        <authorList>
            <person name="Chronopoulou M."/>
        </authorList>
    </citation>
    <scope>NUCLEOTIDE SEQUENCE</scope>
    <source>
        <tissue evidence="2">Whole organism</tissue>
    </source>
</reference>
<dbReference type="AlphaFoldDB" id="A0A0K2TV60"/>
<keyword evidence="1" id="KW-0472">Membrane</keyword>